<accession>A0A8J3ZSZ2</accession>
<evidence type="ECO:0000313" key="12">
    <source>
        <dbReference type="Proteomes" id="UP000635606"/>
    </source>
</evidence>
<dbReference type="NCBIfam" id="TIGR01596">
    <property type="entry name" value="cas3_HD"/>
    <property type="match status" value="1"/>
</dbReference>
<sequence>MRTATGHDPYPYQARLATDGLPELLTAPTGAGKSVAGVLPWLYRRLVTAPETTPRRLVYVLPQHSLHDQLYERIGRWLDRLGRADEVGLHNVSDGGWRRHPERTAILVGTHDLMLSRALMRGFGDATVMAPVSFALLHTDTQWVFDGMDPHGPALPVGVELQRLRDEVGTPSPTATMWMSPELSLPRVRTTRLDIDPARYIGGLVDALTAAHVPGTQTIAVLNTVERARALYAALRQHGRDALLIHPRFRPADRRRLLSELDETGTDRIVVSARALEAGIDVSSRTLLTEVANVTSIVQRAGRCNRYGEHPEGGDLLWCEPPTGGDPDATRWLLAPERQPARPAAPVRPALRLPELLELFDTGGPDIDVSPWICDEADVTTTVAWRDGEPSDESPGPGWSELCQVPLADLRQRDHAWVRDRVDGHWRPALAGDLRPGVTVVLEAGHGGYLPDEGWAPESRAPVADLAPPARTHTVACVAWVGLDRHLMETEEEARLLLDALPGLPTRQRDAVTRAARYHDLGKCHEVFQEMLRASGGDFPDGLLAKSRAPYNTGRSRRPYFRHELVSALMLPDEPPLVTYLVGAHHGTVRITVRSVGEEAPFLRGVRDGDRTPPVALSTGERFPARSLRTDIFTTGSWTARAEALRDDLGPFRLAYLETLVRVADWRSSARHDGPVPTAPATVGTPDRPDSSGTAVVDEMAEPGQ</sequence>
<keyword evidence="12" id="KW-1185">Reference proteome</keyword>
<dbReference type="Gene3D" id="3.40.50.300">
    <property type="entry name" value="P-loop containing nucleotide triphosphate hydrolases"/>
    <property type="match status" value="2"/>
</dbReference>
<feature type="region of interest" description="Disordered" evidence="9">
    <location>
        <begin position="669"/>
        <end position="705"/>
    </location>
</feature>
<dbReference type="GO" id="GO:0005524">
    <property type="term" value="F:ATP binding"/>
    <property type="evidence" value="ECO:0007669"/>
    <property type="project" value="UniProtKB-KW"/>
</dbReference>
<comment type="similarity">
    <text evidence="1">In the N-terminal section; belongs to the CRISPR-associated nuclease Cas3-HD family.</text>
</comment>
<protein>
    <recommendedName>
        <fullName evidence="10">HD Cas3-type domain-containing protein</fullName>
    </recommendedName>
</protein>
<dbReference type="GO" id="GO:0046872">
    <property type="term" value="F:metal ion binding"/>
    <property type="evidence" value="ECO:0007669"/>
    <property type="project" value="UniProtKB-KW"/>
</dbReference>
<evidence type="ECO:0000256" key="4">
    <source>
        <dbReference type="ARBA" id="ARBA00022741"/>
    </source>
</evidence>
<reference evidence="11" key="1">
    <citation type="submission" date="2021-01" db="EMBL/GenBank/DDBJ databases">
        <title>Whole genome shotgun sequence of Virgisporangium ochraceum NBRC 16418.</title>
        <authorList>
            <person name="Komaki H."/>
            <person name="Tamura T."/>
        </authorList>
    </citation>
    <scope>NUCLEOTIDE SEQUENCE</scope>
    <source>
        <strain evidence="11">NBRC 16418</strain>
    </source>
</reference>
<dbReference type="Gene3D" id="1.10.3210.30">
    <property type="match status" value="1"/>
</dbReference>
<dbReference type="GO" id="GO:0003723">
    <property type="term" value="F:RNA binding"/>
    <property type="evidence" value="ECO:0007669"/>
    <property type="project" value="TreeGrafter"/>
</dbReference>
<dbReference type="GO" id="GO:0016787">
    <property type="term" value="F:hydrolase activity"/>
    <property type="evidence" value="ECO:0007669"/>
    <property type="project" value="UniProtKB-KW"/>
</dbReference>
<keyword evidence="8" id="KW-0051">Antiviral defense</keyword>
<comment type="similarity">
    <text evidence="2">In the central section; belongs to the CRISPR-associated helicase Cas3 family.</text>
</comment>
<gene>
    <name evidence="11" type="ORF">Voc01_033950</name>
</gene>
<evidence type="ECO:0000259" key="10">
    <source>
        <dbReference type="PROSITE" id="PS51643"/>
    </source>
</evidence>
<dbReference type="InterPro" id="IPR027417">
    <property type="entry name" value="P-loop_NTPase"/>
</dbReference>
<dbReference type="InterPro" id="IPR038257">
    <property type="entry name" value="CRISPR-assoc_Cas3_HD_sf"/>
</dbReference>
<dbReference type="PANTHER" id="PTHR47963">
    <property type="entry name" value="DEAD-BOX ATP-DEPENDENT RNA HELICASE 47, MITOCHONDRIAL"/>
    <property type="match status" value="1"/>
</dbReference>
<dbReference type="SUPFAM" id="SSF109604">
    <property type="entry name" value="HD-domain/PDEase-like"/>
    <property type="match status" value="1"/>
</dbReference>
<dbReference type="PANTHER" id="PTHR47963:SF9">
    <property type="entry name" value="CRISPR-ASSOCIATED ENDONUCLEASE_HELICASE CAS3"/>
    <property type="match status" value="1"/>
</dbReference>
<dbReference type="Pfam" id="PF18019">
    <property type="entry name" value="Cas3_HD"/>
    <property type="match status" value="1"/>
</dbReference>
<evidence type="ECO:0000256" key="7">
    <source>
        <dbReference type="ARBA" id="ARBA00022840"/>
    </source>
</evidence>
<name>A0A8J3ZSZ2_9ACTN</name>
<evidence type="ECO:0000256" key="6">
    <source>
        <dbReference type="ARBA" id="ARBA00022806"/>
    </source>
</evidence>
<dbReference type="SUPFAM" id="SSF52540">
    <property type="entry name" value="P-loop containing nucleoside triphosphate hydrolases"/>
    <property type="match status" value="1"/>
</dbReference>
<evidence type="ECO:0000256" key="9">
    <source>
        <dbReference type="SAM" id="MobiDB-lite"/>
    </source>
</evidence>
<dbReference type="GO" id="GO:0003724">
    <property type="term" value="F:RNA helicase activity"/>
    <property type="evidence" value="ECO:0007669"/>
    <property type="project" value="TreeGrafter"/>
</dbReference>
<evidence type="ECO:0000313" key="11">
    <source>
        <dbReference type="EMBL" id="GIJ68478.1"/>
    </source>
</evidence>
<keyword evidence="6" id="KW-0347">Helicase</keyword>
<dbReference type="InterPro" id="IPR050547">
    <property type="entry name" value="DEAD_box_RNA_helicases"/>
</dbReference>
<dbReference type="Pfam" id="PF22590">
    <property type="entry name" value="Cas3-like_C_2"/>
    <property type="match status" value="1"/>
</dbReference>
<keyword evidence="5" id="KW-0378">Hydrolase</keyword>
<dbReference type="InterPro" id="IPR011545">
    <property type="entry name" value="DEAD/DEAH_box_helicase_dom"/>
</dbReference>
<proteinExistence type="inferred from homology"/>
<keyword evidence="4" id="KW-0547">Nucleotide-binding</keyword>
<keyword evidence="3" id="KW-0479">Metal-binding</keyword>
<evidence type="ECO:0000256" key="3">
    <source>
        <dbReference type="ARBA" id="ARBA00022723"/>
    </source>
</evidence>
<dbReference type="InterPro" id="IPR054712">
    <property type="entry name" value="Cas3-like_dom"/>
</dbReference>
<feature type="compositionally biased region" description="Low complexity" evidence="9">
    <location>
        <begin position="675"/>
        <end position="686"/>
    </location>
</feature>
<dbReference type="Pfam" id="PF00270">
    <property type="entry name" value="DEAD"/>
    <property type="match status" value="1"/>
</dbReference>
<dbReference type="AlphaFoldDB" id="A0A8J3ZSZ2"/>
<evidence type="ECO:0000256" key="1">
    <source>
        <dbReference type="ARBA" id="ARBA00006847"/>
    </source>
</evidence>
<keyword evidence="7" id="KW-0067">ATP-binding</keyword>
<feature type="domain" description="HD Cas3-type" evidence="10">
    <location>
        <begin position="476"/>
        <end position="667"/>
    </location>
</feature>
<comment type="caution">
    <text evidence="11">The sequence shown here is derived from an EMBL/GenBank/DDBJ whole genome shotgun (WGS) entry which is preliminary data.</text>
</comment>
<dbReference type="InterPro" id="IPR001650">
    <property type="entry name" value="Helicase_C-like"/>
</dbReference>
<organism evidence="11 12">
    <name type="scientific">Virgisporangium ochraceum</name>
    <dbReference type="NCBI Taxonomy" id="65505"/>
    <lineage>
        <taxon>Bacteria</taxon>
        <taxon>Bacillati</taxon>
        <taxon>Actinomycetota</taxon>
        <taxon>Actinomycetes</taxon>
        <taxon>Micromonosporales</taxon>
        <taxon>Micromonosporaceae</taxon>
        <taxon>Virgisporangium</taxon>
    </lineage>
</organism>
<evidence type="ECO:0000256" key="2">
    <source>
        <dbReference type="ARBA" id="ARBA00009046"/>
    </source>
</evidence>
<dbReference type="InterPro" id="IPR006483">
    <property type="entry name" value="CRISPR-assoc_Cas3_HD"/>
</dbReference>
<dbReference type="GO" id="GO:0051607">
    <property type="term" value="P:defense response to virus"/>
    <property type="evidence" value="ECO:0007669"/>
    <property type="project" value="UniProtKB-KW"/>
</dbReference>
<dbReference type="SMART" id="SM00490">
    <property type="entry name" value="HELICc"/>
    <property type="match status" value="1"/>
</dbReference>
<dbReference type="EMBL" id="BOPH01000043">
    <property type="protein sequence ID" value="GIJ68478.1"/>
    <property type="molecule type" value="Genomic_DNA"/>
</dbReference>
<dbReference type="PROSITE" id="PS51643">
    <property type="entry name" value="HD_CAS3"/>
    <property type="match status" value="1"/>
</dbReference>
<evidence type="ECO:0000256" key="5">
    <source>
        <dbReference type="ARBA" id="ARBA00022801"/>
    </source>
</evidence>
<evidence type="ECO:0000256" key="8">
    <source>
        <dbReference type="ARBA" id="ARBA00023118"/>
    </source>
</evidence>
<dbReference type="Proteomes" id="UP000635606">
    <property type="component" value="Unassembled WGS sequence"/>
</dbReference>